<dbReference type="GO" id="GO:0016829">
    <property type="term" value="F:lyase activity"/>
    <property type="evidence" value="ECO:0007669"/>
    <property type="project" value="UniProtKB-KW"/>
</dbReference>
<keyword evidence="8" id="KW-1185">Reference proteome</keyword>
<name>A0A433PN88_9FUNG</name>
<evidence type="ECO:0000256" key="5">
    <source>
        <dbReference type="ARBA" id="ARBA00023295"/>
    </source>
</evidence>
<feature type="domain" description="8-oxoguanine DNA glycosylase N-terminal" evidence="6">
    <location>
        <begin position="7"/>
        <end position="102"/>
    </location>
</feature>
<dbReference type="EMBL" id="RBNJ01021891">
    <property type="protein sequence ID" value="RUS19047.1"/>
    <property type="molecule type" value="Genomic_DNA"/>
</dbReference>
<dbReference type="SUPFAM" id="SSF48150">
    <property type="entry name" value="DNA-glycosylase"/>
    <property type="match status" value="1"/>
</dbReference>
<dbReference type="Proteomes" id="UP000274822">
    <property type="component" value="Unassembled WGS sequence"/>
</dbReference>
<dbReference type="PANTHER" id="PTHR10242">
    <property type="entry name" value="8-OXOGUANINE DNA GLYCOSYLASE"/>
    <property type="match status" value="1"/>
</dbReference>
<reference evidence="7 8" key="1">
    <citation type="journal article" date="2018" name="New Phytol.">
        <title>Phylogenomics of Endogonaceae and evolution of mycorrhizas within Mucoromycota.</title>
        <authorList>
            <person name="Chang Y."/>
            <person name="Desiro A."/>
            <person name="Na H."/>
            <person name="Sandor L."/>
            <person name="Lipzen A."/>
            <person name="Clum A."/>
            <person name="Barry K."/>
            <person name="Grigoriev I.V."/>
            <person name="Martin F.M."/>
            <person name="Stajich J.E."/>
            <person name="Smith M.E."/>
            <person name="Bonito G."/>
            <person name="Spatafora J.W."/>
        </authorList>
    </citation>
    <scope>NUCLEOTIDE SEQUENCE [LARGE SCALE GENOMIC DNA]</scope>
    <source>
        <strain evidence="7 8">AD002</strain>
    </source>
</reference>
<dbReference type="AlphaFoldDB" id="A0A433PN88"/>
<evidence type="ECO:0000256" key="1">
    <source>
        <dbReference type="ARBA" id="ARBA00022763"/>
    </source>
</evidence>
<evidence type="ECO:0000256" key="2">
    <source>
        <dbReference type="ARBA" id="ARBA00022801"/>
    </source>
</evidence>
<dbReference type="Pfam" id="PF07934">
    <property type="entry name" value="OGG_N"/>
    <property type="match status" value="1"/>
</dbReference>
<evidence type="ECO:0000313" key="8">
    <source>
        <dbReference type="Proteomes" id="UP000274822"/>
    </source>
</evidence>
<dbReference type="GO" id="GO:0006289">
    <property type="term" value="P:nucleotide-excision repair"/>
    <property type="evidence" value="ECO:0007669"/>
    <property type="project" value="InterPro"/>
</dbReference>
<keyword evidence="3" id="KW-0234">DNA repair</keyword>
<dbReference type="GO" id="GO:0034039">
    <property type="term" value="F:8-oxo-7,8-dihydroguanine DNA N-glycosylase activity"/>
    <property type="evidence" value="ECO:0007669"/>
    <property type="project" value="TreeGrafter"/>
</dbReference>
<comment type="caution">
    <text evidence="7">The sequence shown here is derived from an EMBL/GenBank/DDBJ whole genome shotgun (WGS) entry which is preliminary data.</text>
</comment>
<evidence type="ECO:0000256" key="4">
    <source>
        <dbReference type="ARBA" id="ARBA00023239"/>
    </source>
</evidence>
<keyword evidence="2" id="KW-0378">Hydrolase</keyword>
<protein>
    <submittedName>
        <fullName evidence="7">8-oxoguanine DNA glycosylase</fullName>
    </submittedName>
</protein>
<accession>A0A433PN88</accession>
<dbReference type="GO" id="GO:0006285">
    <property type="term" value="P:base-excision repair, AP site formation"/>
    <property type="evidence" value="ECO:0007669"/>
    <property type="project" value="TreeGrafter"/>
</dbReference>
<dbReference type="InterPro" id="IPR012904">
    <property type="entry name" value="OGG_N"/>
</dbReference>
<dbReference type="InterPro" id="IPR011257">
    <property type="entry name" value="DNA_glycosylase"/>
</dbReference>
<gene>
    <name evidence="7" type="ORF">BC938DRAFT_475827</name>
</gene>
<dbReference type="GO" id="GO:0005634">
    <property type="term" value="C:nucleus"/>
    <property type="evidence" value="ECO:0007669"/>
    <property type="project" value="TreeGrafter"/>
</dbReference>
<dbReference type="SUPFAM" id="SSF55945">
    <property type="entry name" value="TATA-box binding protein-like"/>
    <property type="match status" value="1"/>
</dbReference>
<keyword evidence="4" id="KW-0456">Lyase</keyword>
<sequence>MQSSLHRSCALKGRLITLKQTPTSVFYRTYPLSPSPDASTVTTLDPDPEDLAVSTLLTDYFQLHVNLRDCYARWSEADANFARKAANLRGIRMLRQDPWENLVCFICSSNNNIQRISQMVMLIRFENRNAQSITSTILHRIETHHRPFPHPNQVHKLCVNYGPLTHTLDGHAYHDFPSLQRLATAPDVEATLRDLGFGYRAKYIAQTARRIYEHPEGEAWLHGLRKIEYKEAKEALLELAGLRLAIKTTSQ</sequence>
<dbReference type="GO" id="GO:0003684">
    <property type="term" value="F:damaged DNA binding"/>
    <property type="evidence" value="ECO:0007669"/>
    <property type="project" value="InterPro"/>
</dbReference>
<keyword evidence="1" id="KW-0227">DNA damage</keyword>
<proteinExistence type="predicted"/>
<evidence type="ECO:0000259" key="6">
    <source>
        <dbReference type="Pfam" id="PF07934"/>
    </source>
</evidence>
<dbReference type="PANTHER" id="PTHR10242:SF2">
    <property type="entry name" value="N-GLYCOSYLASE_DNA LYASE"/>
    <property type="match status" value="1"/>
</dbReference>
<keyword evidence="5" id="KW-0326">Glycosidase</keyword>
<organism evidence="7 8">
    <name type="scientific">Jimgerdemannia flammicorona</name>
    <dbReference type="NCBI Taxonomy" id="994334"/>
    <lineage>
        <taxon>Eukaryota</taxon>
        <taxon>Fungi</taxon>
        <taxon>Fungi incertae sedis</taxon>
        <taxon>Mucoromycota</taxon>
        <taxon>Mucoromycotina</taxon>
        <taxon>Endogonomycetes</taxon>
        <taxon>Endogonales</taxon>
        <taxon>Endogonaceae</taxon>
        <taxon>Jimgerdemannia</taxon>
    </lineage>
</organism>
<dbReference type="Gene3D" id="1.10.340.30">
    <property type="entry name" value="Hypothetical protein, domain 2"/>
    <property type="match status" value="2"/>
</dbReference>
<evidence type="ECO:0000313" key="7">
    <source>
        <dbReference type="EMBL" id="RUS19047.1"/>
    </source>
</evidence>
<evidence type="ECO:0000256" key="3">
    <source>
        <dbReference type="ARBA" id="ARBA00023204"/>
    </source>
</evidence>
<dbReference type="InterPro" id="IPR052054">
    <property type="entry name" value="Oxidative_DNA_repair_enzyme"/>
</dbReference>